<dbReference type="AlphaFoldDB" id="A0A8S1Q7K8"/>
<evidence type="ECO:0000256" key="2">
    <source>
        <dbReference type="SAM" id="Phobius"/>
    </source>
</evidence>
<feature type="region of interest" description="Disordered" evidence="1">
    <location>
        <begin position="848"/>
        <end position="942"/>
    </location>
</feature>
<feature type="domain" description="Cyclic nucleotide-binding" evidence="3">
    <location>
        <begin position="498"/>
        <end position="608"/>
    </location>
</feature>
<dbReference type="PANTHER" id="PTHR45689:SF5">
    <property type="entry name" value="I[[H]] CHANNEL, ISOFORM E"/>
    <property type="match status" value="1"/>
</dbReference>
<evidence type="ECO:0000256" key="1">
    <source>
        <dbReference type="SAM" id="MobiDB-lite"/>
    </source>
</evidence>
<name>A0A8S1Q7K8_PARPR</name>
<dbReference type="GO" id="GO:0098855">
    <property type="term" value="C:HCN channel complex"/>
    <property type="evidence" value="ECO:0007669"/>
    <property type="project" value="TreeGrafter"/>
</dbReference>
<proteinExistence type="predicted"/>
<evidence type="ECO:0000313" key="5">
    <source>
        <dbReference type="Proteomes" id="UP000688137"/>
    </source>
</evidence>
<feature type="compositionally biased region" description="Low complexity" evidence="1">
    <location>
        <begin position="926"/>
        <end position="940"/>
    </location>
</feature>
<feature type="transmembrane region" description="Helical" evidence="2">
    <location>
        <begin position="363"/>
        <end position="386"/>
    </location>
</feature>
<evidence type="ECO:0000259" key="3">
    <source>
        <dbReference type="PROSITE" id="PS50042"/>
    </source>
</evidence>
<dbReference type="Proteomes" id="UP000688137">
    <property type="component" value="Unassembled WGS sequence"/>
</dbReference>
<feature type="transmembrane region" description="Helical" evidence="2">
    <location>
        <begin position="393"/>
        <end position="411"/>
    </location>
</feature>
<feature type="transmembrane region" description="Helical" evidence="2">
    <location>
        <begin position="224"/>
        <end position="242"/>
    </location>
</feature>
<feature type="compositionally biased region" description="Polar residues" evidence="1">
    <location>
        <begin position="907"/>
        <end position="924"/>
    </location>
</feature>
<feature type="compositionally biased region" description="Basic and acidic residues" evidence="1">
    <location>
        <begin position="891"/>
        <end position="902"/>
    </location>
</feature>
<keyword evidence="2" id="KW-0472">Membrane</keyword>
<organism evidence="4 5">
    <name type="scientific">Paramecium primaurelia</name>
    <dbReference type="NCBI Taxonomy" id="5886"/>
    <lineage>
        <taxon>Eukaryota</taxon>
        <taxon>Sar</taxon>
        <taxon>Alveolata</taxon>
        <taxon>Ciliophora</taxon>
        <taxon>Intramacronucleata</taxon>
        <taxon>Oligohymenophorea</taxon>
        <taxon>Peniculida</taxon>
        <taxon>Parameciidae</taxon>
        <taxon>Paramecium</taxon>
    </lineage>
</organism>
<feature type="transmembrane region" description="Helical" evidence="2">
    <location>
        <begin position="263"/>
        <end position="282"/>
    </location>
</feature>
<feature type="transmembrane region" description="Helical" evidence="2">
    <location>
        <begin position="191"/>
        <end position="212"/>
    </location>
</feature>
<dbReference type="PROSITE" id="PS50042">
    <property type="entry name" value="CNMP_BINDING_3"/>
    <property type="match status" value="1"/>
</dbReference>
<dbReference type="PANTHER" id="PTHR45689">
    <property type="entry name" value="I[[H]] CHANNEL, ISOFORM E"/>
    <property type="match status" value="1"/>
</dbReference>
<dbReference type="OMA" id="FLIFRIN"/>
<protein>
    <recommendedName>
        <fullName evidence="3">Cyclic nucleotide-binding domain-containing protein</fullName>
    </recommendedName>
</protein>
<dbReference type="SMART" id="SM00100">
    <property type="entry name" value="cNMP"/>
    <property type="match status" value="1"/>
</dbReference>
<dbReference type="GO" id="GO:0003254">
    <property type="term" value="P:regulation of membrane depolarization"/>
    <property type="evidence" value="ECO:0007669"/>
    <property type="project" value="TreeGrafter"/>
</dbReference>
<keyword evidence="5" id="KW-1185">Reference proteome</keyword>
<dbReference type="EMBL" id="CAJJDM010000152">
    <property type="protein sequence ID" value="CAD8111616.1"/>
    <property type="molecule type" value="Genomic_DNA"/>
</dbReference>
<keyword evidence="2" id="KW-1133">Transmembrane helix</keyword>
<reference evidence="4" key="1">
    <citation type="submission" date="2021-01" db="EMBL/GenBank/DDBJ databases">
        <authorList>
            <consortium name="Genoscope - CEA"/>
            <person name="William W."/>
        </authorList>
    </citation>
    <scope>NUCLEOTIDE SEQUENCE</scope>
</reference>
<feature type="transmembrane region" description="Helical" evidence="2">
    <location>
        <begin position="288"/>
        <end position="310"/>
    </location>
</feature>
<dbReference type="InterPro" id="IPR051413">
    <property type="entry name" value="K/Na_HCN_channel"/>
</dbReference>
<dbReference type="GO" id="GO:0005249">
    <property type="term" value="F:voltage-gated potassium channel activity"/>
    <property type="evidence" value="ECO:0007669"/>
    <property type="project" value="TreeGrafter"/>
</dbReference>
<accession>A0A8S1Q7K8</accession>
<dbReference type="GO" id="GO:0035725">
    <property type="term" value="P:sodium ion transmembrane transport"/>
    <property type="evidence" value="ECO:0007669"/>
    <property type="project" value="TreeGrafter"/>
</dbReference>
<comment type="caution">
    <text evidence="4">The sequence shown here is derived from an EMBL/GenBank/DDBJ whole genome shotgun (WGS) entry which is preliminary data.</text>
</comment>
<gene>
    <name evidence="4" type="ORF">PPRIM_AZ9-3.1.T1480067</name>
</gene>
<dbReference type="Pfam" id="PF00027">
    <property type="entry name" value="cNMP_binding"/>
    <property type="match status" value="1"/>
</dbReference>
<dbReference type="InterPro" id="IPR000595">
    <property type="entry name" value="cNMP-bd_dom"/>
</dbReference>
<evidence type="ECO:0000313" key="4">
    <source>
        <dbReference type="EMBL" id="CAD8111616.1"/>
    </source>
</evidence>
<feature type="transmembrane region" description="Helical" evidence="2">
    <location>
        <begin position="322"/>
        <end position="343"/>
    </location>
</feature>
<sequence>MHNSYSSSFDNESHNLELVKRQYISQSQLPKLMQTPSDLKPPTINSSFINCPSPITEPLRSFISYRENGLNHFDQSRKAKTLNVNSEGADSKNVDESGTKRLKKSQFNSGMRSSRKQQLYSELNLTESVSRNLFDKKFVRKFAKTLLQKAYIYRDNYFNGYQKQLLIENYLEDSVHYTIQDSKNKYYFDPLCFVFWDIIVIVFIIMLCIWLPFKVSFKQETNLVFEILAILIIGSDLALNYLKPQIKEGNFVNFDITYKLQCVKSQTIIDILYLVTTILLLFLSTNQVLIWCILLFEIGLGVQKLNFLIFRINDFLPFDIGCYKIFVIVLYAIHLCSCFWHFIGIEEQNSWIMTLNIQDEDEWTRYCYAIYINTSLLLNIGLGLIHIKTNVELIYSTIIMFISCWLIAFIIKHTGFMMKQQYQNYNNSLRQMELMNNFLSKRGITLQMSARIRNYIRFIQQQDNKDDQMQILIQQLSPALKEELFLQMRIKALFNCKSLFKFSKDTLKNLTQIMEYVKFNPNELVIQKNKQDDNSLYIIDSGEISILDQNTQFANLISGDSFGEYSFFSGQLRQASAKAKGFVSLYKIQQSKFIQLIQQNKIDHERYYFIRHSFLNQQFNIINMVCYSCQSSDHLISKCPIWRYTPDLEKVYKQENYNQQCRSSFSRTPRDGRKEFNRIFYRLIQNYDALKIFRLKYDIIYDDDEDEDDEDFQDDELESCSELSDDYQSDEVYSDNRLVDKQDGTIVSILKQQDQVKENSKVLQEICDENDQMFIIRPNNQKGTLSTAQFQYQADFQQQQQQLYKFSLVPQEPQKIKRTSTPQDPLQTQQLVQTATSSQLIANEVPIPSVKRIKNTPHLTFKGDTDSQQSQKKSQRLRNNTKSRPPSNIVDKMKKNLSRIREEDSDTLNLSNRQHSDEQTSSPYGRQLGRQSQSSSQVRQSMKRFSSKLSTIPIRQGTITQFRSTVSPIIRSNIRIPTGIGMVDLSMYKRADQQSEEFERMYSYNLYFPIDNYQNVINRINLFLKWKLSRFIPSKYTFIFSVKRIINKFKKPTKVEIKSY</sequence>
<keyword evidence="2" id="KW-0812">Transmembrane</keyword>
<dbReference type="CDD" id="cd00038">
    <property type="entry name" value="CAP_ED"/>
    <property type="match status" value="1"/>
</dbReference>